<evidence type="ECO:0000259" key="10">
    <source>
        <dbReference type="PROSITE" id="PS50968"/>
    </source>
</evidence>
<dbReference type="SUPFAM" id="SSF47005">
    <property type="entry name" value="Peripheral subunit-binding domain of 2-oxo acid dehydrogenase complex"/>
    <property type="match status" value="1"/>
</dbReference>
<feature type="region of interest" description="Disordered" evidence="9">
    <location>
        <begin position="83"/>
        <end position="145"/>
    </location>
</feature>
<dbReference type="Gene3D" id="4.10.320.10">
    <property type="entry name" value="E3-binding domain"/>
    <property type="match status" value="1"/>
</dbReference>
<accession>A0A0A1W4I1</accession>
<dbReference type="InterPro" id="IPR011053">
    <property type="entry name" value="Single_hybrid_motif"/>
</dbReference>
<organism evidence="12 13">
    <name type="scientific">Sphingomonas parapaucimobilis NBRC 15100</name>
    <dbReference type="NCBI Taxonomy" id="1219049"/>
    <lineage>
        <taxon>Bacteria</taxon>
        <taxon>Pseudomonadati</taxon>
        <taxon>Pseudomonadota</taxon>
        <taxon>Alphaproteobacteria</taxon>
        <taxon>Sphingomonadales</taxon>
        <taxon>Sphingomonadaceae</taxon>
        <taxon>Sphingomonas</taxon>
    </lineage>
</organism>
<keyword evidence="13" id="KW-1185">Reference proteome</keyword>
<dbReference type="InterPro" id="IPR006257">
    <property type="entry name" value="LAT1"/>
</dbReference>
<evidence type="ECO:0000256" key="8">
    <source>
        <dbReference type="RuleBase" id="RU361137"/>
    </source>
</evidence>
<evidence type="ECO:0000313" key="13">
    <source>
        <dbReference type="Proteomes" id="UP000032305"/>
    </source>
</evidence>
<comment type="subunit">
    <text evidence="2">Forms a 24-polypeptide structural core with octahedral symmetry.</text>
</comment>
<evidence type="ECO:0000313" key="12">
    <source>
        <dbReference type="EMBL" id="GAM00300.1"/>
    </source>
</evidence>
<dbReference type="InterPro" id="IPR003016">
    <property type="entry name" value="2-oxoA_DH_lipoyl-BS"/>
</dbReference>
<comment type="function">
    <text evidence="6">The pyruvate dehydrogenase complex catalyzes the overall conversion of pyruvate to acetyl-CoA and CO(2). It contains multiple copies of three enzymatic components: pyruvate dehydrogenase (E1), dihydrolipoamide acetyltransferase (E2) and lipoamide dehydrogenase (E3).</text>
</comment>
<evidence type="ECO:0000256" key="5">
    <source>
        <dbReference type="ARBA" id="ARBA00023315"/>
    </source>
</evidence>
<dbReference type="InterPro" id="IPR045257">
    <property type="entry name" value="E2/Pdx1"/>
</dbReference>
<gene>
    <name evidence="12" type="primary">pdhC</name>
    <name evidence="12" type="ORF">SP5_029_00020</name>
</gene>
<protein>
    <recommendedName>
        <fullName evidence="8">Acetyltransferase component of pyruvate dehydrogenase complex</fullName>
        <ecNumber evidence="8">2.3.1.12</ecNumber>
    </recommendedName>
</protein>
<dbReference type="NCBIfam" id="TIGR01349">
    <property type="entry name" value="PDHac_trf_mito"/>
    <property type="match status" value="1"/>
</dbReference>
<dbReference type="GO" id="GO:0004742">
    <property type="term" value="F:dihydrolipoyllysine-residue acetyltransferase activity"/>
    <property type="evidence" value="ECO:0007669"/>
    <property type="project" value="UniProtKB-UniRule"/>
</dbReference>
<dbReference type="OrthoDB" id="9805770at2"/>
<feature type="domain" description="Lipoyl-binding" evidence="10">
    <location>
        <begin position="2"/>
        <end position="78"/>
    </location>
</feature>
<dbReference type="CDD" id="cd06849">
    <property type="entry name" value="lipoyl_domain"/>
    <property type="match status" value="1"/>
</dbReference>
<dbReference type="Gene3D" id="3.30.559.10">
    <property type="entry name" value="Chloramphenicol acetyltransferase-like domain"/>
    <property type="match status" value="1"/>
</dbReference>
<sequence length="444" mass="46477">MSIEIKMPALSPTMEEGTLAKWLVKEGDTVKSGDIMAEIETDKATMEFEAVDEGVIAKILVSEGSDNVKVGTVIAILAEEGEDAASVQAPTKSETPAPAKPMPTDPTDPNNTGSEAKPAERTVEQAEDHGKPADSGKPAGNGGRAIASPLARRIASQKGLDLSALTGSGPNGRIVKADVENAQPGQAKVAPAAAASSSEAASVPAPAPKPAQVPGIPHEASKLSNMRKTIARRLTESKQQVPHIYLTVDIRLDALLKLRGELNAGLESRGVKLSVNDMLIKALGVSLMAVPKCNVMFTPDQLISFKRADISVAVSTPAGLITPIVSEADTRSLSSISTTMKDLASRARDNKLQPHEFQGGTASISNMGMFGIKQFEAVINPPQGMILAIGAGEKRPYIVDDQLGVATVMSATGSFDHRAIDGADGAELMKVFKELVERPLAMLA</sequence>
<dbReference type="InterPro" id="IPR023213">
    <property type="entry name" value="CAT-like_dom_sf"/>
</dbReference>
<dbReference type="Pfam" id="PF02817">
    <property type="entry name" value="E3_binding"/>
    <property type="match status" value="1"/>
</dbReference>
<dbReference type="SUPFAM" id="SSF51230">
    <property type="entry name" value="Single hybrid motif"/>
    <property type="match status" value="1"/>
</dbReference>
<dbReference type="SUPFAM" id="SSF52777">
    <property type="entry name" value="CoA-dependent acyltransferases"/>
    <property type="match status" value="1"/>
</dbReference>
<dbReference type="InterPro" id="IPR001078">
    <property type="entry name" value="2-oxoacid_DH_actylTfrase"/>
</dbReference>
<dbReference type="Pfam" id="PF00364">
    <property type="entry name" value="Biotin_lipoyl"/>
    <property type="match status" value="1"/>
</dbReference>
<dbReference type="InterPro" id="IPR004167">
    <property type="entry name" value="PSBD"/>
</dbReference>
<comment type="cofactor">
    <cofactor evidence="8">
        <name>(R)-lipoate</name>
        <dbReference type="ChEBI" id="CHEBI:83088"/>
    </cofactor>
    <text evidence="8">Binds 1 lipoyl cofactor covalently.</text>
</comment>
<keyword evidence="4 8" id="KW-0450">Lipoyl</keyword>
<feature type="compositionally biased region" description="Basic and acidic residues" evidence="9">
    <location>
        <begin position="117"/>
        <end position="134"/>
    </location>
</feature>
<evidence type="ECO:0000256" key="7">
    <source>
        <dbReference type="ARBA" id="ARBA00048370"/>
    </source>
</evidence>
<comment type="catalytic activity">
    <reaction evidence="7 8">
        <text>N(6)-[(R)-dihydrolipoyl]-L-lysyl-[protein] + acetyl-CoA = N(6)-[(R)-S(8)-acetyldihydrolipoyl]-L-lysyl-[protein] + CoA</text>
        <dbReference type="Rhea" id="RHEA:17017"/>
        <dbReference type="Rhea" id="RHEA-COMP:10475"/>
        <dbReference type="Rhea" id="RHEA-COMP:10478"/>
        <dbReference type="ChEBI" id="CHEBI:57287"/>
        <dbReference type="ChEBI" id="CHEBI:57288"/>
        <dbReference type="ChEBI" id="CHEBI:83100"/>
        <dbReference type="ChEBI" id="CHEBI:83111"/>
        <dbReference type="EC" id="2.3.1.12"/>
    </reaction>
</comment>
<dbReference type="GO" id="GO:0045254">
    <property type="term" value="C:pyruvate dehydrogenase complex"/>
    <property type="evidence" value="ECO:0007669"/>
    <property type="project" value="UniProtKB-UniRule"/>
</dbReference>
<reference evidence="12 13" key="1">
    <citation type="submission" date="2014-11" db="EMBL/GenBank/DDBJ databases">
        <title>Whole genome shotgun sequence of Sphingomonas parapaucimobilis NBRC 15100.</title>
        <authorList>
            <person name="Katano-Makiyama Y."/>
            <person name="Hosoyama A."/>
            <person name="Hashimoto M."/>
            <person name="Hosoyama Y."/>
            <person name="Noguchi M."/>
            <person name="Numata M."/>
            <person name="Tsuchikane K."/>
            <person name="Hirakata S."/>
            <person name="Uohara A."/>
            <person name="Shimodaira J."/>
            <person name="Ohji S."/>
            <person name="Ichikawa N."/>
            <person name="Kimura A."/>
            <person name="Yamazoe A."/>
            <person name="Fujita N."/>
        </authorList>
    </citation>
    <scope>NUCLEOTIDE SEQUENCE [LARGE SCALE GENOMIC DNA]</scope>
    <source>
        <strain evidence="12 13">NBRC 15100</strain>
    </source>
</reference>
<keyword evidence="5 8" id="KW-0012">Acyltransferase</keyword>
<comment type="similarity">
    <text evidence="1 8">Belongs to the 2-oxoacid dehydrogenase family.</text>
</comment>
<dbReference type="GO" id="GO:0006086">
    <property type="term" value="P:pyruvate decarboxylation to acetyl-CoA"/>
    <property type="evidence" value="ECO:0007669"/>
    <property type="project" value="InterPro"/>
</dbReference>
<dbReference type="InterPro" id="IPR000089">
    <property type="entry name" value="Biotin_lipoyl"/>
</dbReference>
<name>A0A0A1W4I1_9SPHN</name>
<dbReference type="Proteomes" id="UP000032305">
    <property type="component" value="Unassembled WGS sequence"/>
</dbReference>
<dbReference type="AlphaFoldDB" id="A0A0A1W4I1"/>
<feature type="compositionally biased region" description="Low complexity" evidence="9">
    <location>
        <begin position="186"/>
        <end position="204"/>
    </location>
</feature>
<dbReference type="PROSITE" id="PS50968">
    <property type="entry name" value="BIOTINYL_LIPOYL"/>
    <property type="match status" value="1"/>
</dbReference>
<evidence type="ECO:0000256" key="4">
    <source>
        <dbReference type="ARBA" id="ARBA00022823"/>
    </source>
</evidence>
<evidence type="ECO:0000256" key="6">
    <source>
        <dbReference type="ARBA" id="ARBA00025211"/>
    </source>
</evidence>
<dbReference type="PROSITE" id="PS00189">
    <property type="entry name" value="LIPOYL"/>
    <property type="match status" value="1"/>
</dbReference>
<dbReference type="FunFam" id="2.40.50.100:FF:000010">
    <property type="entry name" value="Acetyltransferase component of pyruvate dehydrogenase complex"/>
    <property type="match status" value="1"/>
</dbReference>
<evidence type="ECO:0000256" key="2">
    <source>
        <dbReference type="ARBA" id="ARBA00011484"/>
    </source>
</evidence>
<evidence type="ECO:0000256" key="9">
    <source>
        <dbReference type="SAM" id="MobiDB-lite"/>
    </source>
</evidence>
<evidence type="ECO:0000256" key="3">
    <source>
        <dbReference type="ARBA" id="ARBA00022679"/>
    </source>
</evidence>
<feature type="domain" description="Peripheral subunit-binding (PSBD)" evidence="11">
    <location>
        <begin position="146"/>
        <end position="183"/>
    </location>
</feature>
<keyword evidence="3 8" id="KW-0808">Transferase</keyword>
<dbReference type="PANTHER" id="PTHR23151:SF90">
    <property type="entry name" value="DIHYDROLIPOYLLYSINE-RESIDUE ACETYLTRANSFERASE COMPONENT OF PYRUVATE DEHYDROGENASE COMPLEX, MITOCHONDRIAL-RELATED"/>
    <property type="match status" value="1"/>
</dbReference>
<dbReference type="RefSeq" id="WP_042484982.1">
    <property type="nucleotide sequence ID" value="NZ_BBPI01000029.1"/>
</dbReference>
<proteinExistence type="inferred from homology"/>
<comment type="caution">
    <text evidence="12">The sequence shown here is derived from an EMBL/GenBank/DDBJ whole genome shotgun (WGS) entry which is preliminary data.</text>
</comment>
<dbReference type="EMBL" id="BBPI01000029">
    <property type="protein sequence ID" value="GAM00300.1"/>
    <property type="molecule type" value="Genomic_DNA"/>
</dbReference>
<feature type="region of interest" description="Disordered" evidence="9">
    <location>
        <begin position="186"/>
        <end position="217"/>
    </location>
</feature>
<dbReference type="PANTHER" id="PTHR23151">
    <property type="entry name" value="DIHYDROLIPOAMIDE ACETYL/SUCCINYL-TRANSFERASE-RELATED"/>
    <property type="match status" value="1"/>
</dbReference>
<dbReference type="InterPro" id="IPR036625">
    <property type="entry name" value="E3-bd_dom_sf"/>
</dbReference>
<evidence type="ECO:0000256" key="1">
    <source>
        <dbReference type="ARBA" id="ARBA00007317"/>
    </source>
</evidence>
<dbReference type="Pfam" id="PF00198">
    <property type="entry name" value="2-oxoacid_dh"/>
    <property type="match status" value="1"/>
</dbReference>
<dbReference type="Gene3D" id="2.40.50.100">
    <property type="match status" value="1"/>
</dbReference>
<dbReference type="EC" id="2.3.1.12" evidence="8"/>
<evidence type="ECO:0000259" key="11">
    <source>
        <dbReference type="PROSITE" id="PS51826"/>
    </source>
</evidence>
<dbReference type="PROSITE" id="PS51826">
    <property type="entry name" value="PSBD"/>
    <property type="match status" value="1"/>
</dbReference>
<keyword evidence="12" id="KW-0670">Pyruvate</keyword>
<dbReference type="eggNOG" id="COG0508">
    <property type="taxonomic scope" value="Bacteria"/>
</dbReference>